<dbReference type="AlphaFoldDB" id="A0A9P8DHE1"/>
<proteinExistence type="predicted"/>
<gene>
    <name evidence="1" type="ORF">J7337_007717</name>
</gene>
<dbReference type="RefSeq" id="XP_044681007.1">
    <property type="nucleotide sequence ID" value="XM_044825350.1"/>
</dbReference>
<dbReference type="KEGG" id="fmu:J7337_007717"/>
<dbReference type="GeneID" id="68315573"/>
<dbReference type="EMBL" id="JAHBCI010000005">
    <property type="protein sequence ID" value="KAG9502007.1"/>
    <property type="molecule type" value="Genomic_DNA"/>
</dbReference>
<reference evidence="1" key="1">
    <citation type="journal article" date="2021" name="Mol. Plant Microbe Interact.">
        <title>Telomere to telomere genome assembly of Fusarium musae F31, causal agent of crown rot disease of banana.</title>
        <authorList>
            <person name="Degradi L."/>
            <person name="Tava V."/>
            <person name="Kunova A."/>
            <person name="Cortesi P."/>
            <person name="Saracchi M."/>
            <person name="Pasquali M."/>
        </authorList>
    </citation>
    <scope>NUCLEOTIDE SEQUENCE</scope>
    <source>
        <strain evidence="1">F31</strain>
    </source>
</reference>
<evidence type="ECO:0000313" key="1">
    <source>
        <dbReference type="EMBL" id="KAG9502007.1"/>
    </source>
</evidence>
<evidence type="ECO:0000313" key="2">
    <source>
        <dbReference type="Proteomes" id="UP000827133"/>
    </source>
</evidence>
<accession>A0A9P8DHE1</accession>
<comment type="caution">
    <text evidence="1">The sequence shown here is derived from an EMBL/GenBank/DDBJ whole genome shotgun (WGS) entry which is preliminary data.</text>
</comment>
<sequence length="129" mass="16036">MGAMTAKKFREWSERWNEDFRHYYFVKQNNGYYSSLCQFASKYKGKYEVNFDNVKETLLIVLPKDDYYHKDVKTQKAIRNELERAISKEMPRYWMKDEAKHREMEDRFTREVEEYYQEEEAEVQRRGKR</sequence>
<organism evidence="1 2">
    <name type="scientific">Fusarium musae</name>
    <dbReference type="NCBI Taxonomy" id="1042133"/>
    <lineage>
        <taxon>Eukaryota</taxon>
        <taxon>Fungi</taxon>
        <taxon>Dikarya</taxon>
        <taxon>Ascomycota</taxon>
        <taxon>Pezizomycotina</taxon>
        <taxon>Sordariomycetes</taxon>
        <taxon>Hypocreomycetidae</taxon>
        <taxon>Hypocreales</taxon>
        <taxon>Nectriaceae</taxon>
        <taxon>Fusarium</taxon>
    </lineage>
</organism>
<name>A0A9P8DHE1_9HYPO</name>
<protein>
    <submittedName>
        <fullName evidence="1">Uncharacterized protein</fullName>
    </submittedName>
</protein>
<keyword evidence="2" id="KW-1185">Reference proteome</keyword>
<dbReference type="Proteomes" id="UP000827133">
    <property type="component" value="Unassembled WGS sequence"/>
</dbReference>